<dbReference type="PANTHER" id="PTHR10357">
    <property type="entry name" value="ALPHA-AMYLASE FAMILY MEMBER"/>
    <property type="match status" value="1"/>
</dbReference>
<dbReference type="SMART" id="SM00642">
    <property type="entry name" value="Aamy"/>
    <property type="match status" value="1"/>
</dbReference>
<proteinExistence type="predicted"/>
<dbReference type="GO" id="GO:0005975">
    <property type="term" value="P:carbohydrate metabolic process"/>
    <property type="evidence" value="ECO:0007669"/>
    <property type="project" value="InterPro"/>
</dbReference>
<protein>
    <recommendedName>
        <fullName evidence="4">Glycosyl hydrolase family 13 catalytic domain-containing protein</fullName>
    </recommendedName>
</protein>
<evidence type="ECO:0000313" key="5">
    <source>
        <dbReference type="EMBL" id="CAD9466793.1"/>
    </source>
</evidence>
<accession>A0A7S2DX77</accession>
<keyword evidence="3" id="KW-0732">Signal</keyword>
<dbReference type="AlphaFoldDB" id="A0A7S2DX77"/>
<comment type="cofactor">
    <cofactor evidence="1">
        <name>Ca(2+)</name>
        <dbReference type="ChEBI" id="CHEBI:29108"/>
    </cofactor>
</comment>
<dbReference type="InterPro" id="IPR017853">
    <property type="entry name" value="GH"/>
</dbReference>
<dbReference type="Gene3D" id="3.20.20.80">
    <property type="entry name" value="Glycosidases"/>
    <property type="match status" value="1"/>
</dbReference>
<organism evidence="5">
    <name type="scientific">Haptolina brevifila</name>
    <dbReference type="NCBI Taxonomy" id="156173"/>
    <lineage>
        <taxon>Eukaryota</taxon>
        <taxon>Haptista</taxon>
        <taxon>Haptophyta</taxon>
        <taxon>Prymnesiophyceae</taxon>
        <taxon>Prymnesiales</taxon>
        <taxon>Prymnesiaceae</taxon>
        <taxon>Haptolina</taxon>
    </lineage>
</organism>
<name>A0A7S2DX77_9EUKA</name>
<dbReference type="PANTHER" id="PTHR10357:SF215">
    <property type="entry name" value="ALPHA-AMYLASE 1"/>
    <property type="match status" value="1"/>
</dbReference>
<evidence type="ECO:0000256" key="2">
    <source>
        <dbReference type="ARBA" id="ARBA00022723"/>
    </source>
</evidence>
<dbReference type="GO" id="GO:0046872">
    <property type="term" value="F:metal ion binding"/>
    <property type="evidence" value="ECO:0007669"/>
    <property type="project" value="UniProtKB-KW"/>
</dbReference>
<sequence>MQTRYRRSWTEEGTCVTWSRGRDMSHVPRSKPVDTEDTIILDGWFGDLADLKQEDEAVRRYLLTWIRTMVTKYKIDGLRLDTALYMPTYFLSEFQQASQRLILGEVPTLNVTLHRSFTPPLSGLLNFPATTLVSKVFSTSGSLSDLAAQLARQHIASYPAEGHRLANFIDNHDMPRFLYSHSGDETLLQNSLTWAFLWHGLPVMYYGTENPAVSNQRDSRMAMWPSGFAPTSISRFVASLNELRQHYAIGAGGAAVKSLAVVAAAAQSSLAFTRASLLVVVGNRGHGQPLEACIKMSALPPTWQHICASGAGGAAALTHVLGTSTDRAVCMLSLNEVQQLPEMMHLCVRSQEGGPIVYAQCGSPLPCKAAAAAFETDR</sequence>
<evidence type="ECO:0000259" key="4">
    <source>
        <dbReference type="SMART" id="SM00642"/>
    </source>
</evidence>
<reference evidence="5" key="1">
    <citation type="submission" date="2021-01" db="EMBL/GenBank/DDBJ databases">
        <authorList>
            <person name="Corre E."/>
            <person name="Pelletier E."/>
            <person name="Niang G."/>
            <person name="Scheremetjew M."/>
            <person name="Finn R."/>
            <person name="Kale V."/>
            <person name="Holt S."/>
            <person name="Cochrane G."/>
            <person name="Meng A."/>
            <person name="Brown T."/>
            <person name="Cohen L."/>
        </authorList>
    </citation>
    <scope>NUCLEOTIDE SEQUENCE</scope>
    <source>
        <strain evidence="5">UTEX LB 985</strain>
    </source>
</reference>
<dbReference type="EMBL" id="HBGU01039142">
    <property type="protein sequence ID" value="CAD9466793.1"/>
    <property type="molecule type" value="Transcribed_RNA"/>
</dbReference>
<dbReference type="InterPro" id="IPR006047">
    <property type="entry name" value="GH13_cat_dom"/>
</dbReference>
<evidence type="ECO:0000256" key="1">
    <source>
        <dbReference type="ARBA" id="ARBA00001913"/>
    </source>
</evidence>
<dbReference type="SUPFAM" id="SSF51445">
    <property type="entry name" value="(Trans)glycosidases"/>
    <property type="match status" value="1"/>
</dbReference>
<gene>
    <name evidence="5" type="ORF">CBRE1094_LOCUS21389</name>
</gene>
<feature type="domain" description="Glycosyl hydrolase family 13 catalytic" evidence="4">
    <location>
        <begin position="1"/>
        <end position="244"/>
    </location>
</feature>
<evidence type="ECO:0000256" key="3">
    <source>
        <dbReference type="ARBA" id="ARBA00022729"/>
    </source>
</evidence>
<keyword evidence="2" id="KW-0479">Metal-binding</keyword>